<evidence type="ECO:0000313" key="2">
    <source>
        <dbReference type="EMBL" id="NJC27396.1"/>
    </source>
</evidence>
<dbReference type="Pfam" id="PF01863">
    <property type="entry name" value="YgjP-like"/>
    <property type="match status" value="1"/>
</dbReference>
<dbReference type="InterPro" id="IPR002725">
    <property type="entry name" value="YgjP-like_metallopeptidase"/>
</dbReference>
<comment type="caution">
    <text evidence="2">The sequence shown here is derived from an EMBL/GenBank/DDBJ whole genome shotgun (WGS) entry which is preliminary data.</text>
</comment>
<feature type="domain" description="YgjP-like metallopeptidase" evidence="1">
    <location>
        <begin position="36"/>
        <end position="247"/>
    </location>
</feature>
<reference evidence="2 3" key="1">
    <citation type="submission" date="2020-03" db="EMBL/GenBank/DDBJ databases">
        <title>Genomic Encyclopedia of Type Strains, Phase IV (KMG-IV): sequencing the most valuable type-strain genomes for metagenomic binning, comparative biology and taxonomic classification.</title>
        <authorList>
            <person name="Goeker M."/>
        </authorList>
    </citation>
    <scope>NUCLEOTIDE SEQUENCE [LARGE SCALE GENOMIC DNA]</scope>
    <source>
        <strain evidence="2 3">DSM 105096</strain>
    </source>
</reference>
<dbReference type="PANTHER" id="PTHR30399:SF1">
    <property type="entry name" value="UTP PYROPHOSPHATASE"/>
    <property type="match status" value="1"/>
</dbReference>
<dbReference type="EMBL" id="JAATJH010000005">
    <property type="protein sequence ID" value="NJC27396.1"/>
    <property type="molecule type" value="Genomic_DNA"/>
</dbReference>
<dbReference type="RefSeq" id="WP_168038475.1">
    <property type="nucleotide sequence ID" value="NZ_JAATJH010000005.1"/>
</dbReference>
<organism evidence="2 3">
    <name type="scientific">Neolewinella antarctica</name>
    <dbReference type="NCBI Taxonomy" id="442734"/>
    <lineage>
        <taxon>Bacteria</taxon>
        <taxon>Pseudomonadati</taxon>
        <taxon>Bacteroidota</taxon>
        <taxon>Saprospiria</taxon>
        <taxon>Saprospirales</taxon>
        <taxon>Lewinellaceae</taxon>
        <taxon>Neolewinella</taxon>
    </lineage>
</organism>
<keyword evidence="3" id="KW-1185">Reference proteome</keyword>
<evidence type="ECO:0000313" key="3">
    <source>
        <dbReference type="Proteomes" id="UP000770785"/>
    </source>
</evidence>
<dbReference type="CDD" id="cd07344">
    <property type="entry name" value="M48_yhfN_like"/>
    <property type="match status" value="1"/>
</dbReference>
<sequence>MARRRPKKVSERRDVLRLGDIDLPVRTITERGRANARASITQNGLIIRIPYGLTAGERENQISKMLDWARTHFSKKPASFARFQRRALASAYTFTIRGKTYPINLRTKQGGGHGIKIQPDGSVLVTVNEADPRLERGVLLPKLLAKFFAGWHLPEVTARVHELNDRHFQRPINVVKLSDTYARWGSCSSKGNINVATRLLLAPGEVMDAVIIHELAHLVEANHSARFWAQVARALPDYKTYDEWLLKHGGGLLFHPTPLAG</sequence>
<dbReference type="PANTHER" id="PTHR30399">
    <property type="entry name" value="UNCHARACTERIZED PROTEIN YGJP"/>
    <property type="match status" value="1"/>
</dbReference>
<name>A0ABX0XET0_9BACT</name>
<protein>
    <recommendedName>
        <fullName evidence="1">YgjP-like metallopeptidase domain-containing protein</fullName>
    </recommendedName>
</protein>
<gene>
    <name evidence="2" type="ORF">GGR27_002913</name>
</gene>
<dbReference type="InterPro" id="IPR053136">
    <property type="entry name" value="UTP_pyrophosphatase-like"/>
</dbReference>
<evidence type="ECO:0000259" key="1">
    <source>
        <dbReference type="Pfam" id="PF01863"/>
    </source>
</evidence>
<proteinExistence type="predicted"/>
<dbReference type="Proteomes" id="UP000770785">
    <property type="component" value="Unassembled WGS sequence"/>
</dbReference>
<dbReference type="Gene3D" id="3.30.2010.10">
    <property type="entry name" value="Metalloproteases ('zincins'), catalytic domain"/>
    <property type="match status" value="1"/>
</dbReference>
<accession>A0ABX0XET0</accession>